<comment type="caution">
    <text evidence="2">The sequence shown here is derived from an EMBL/GenBank/DDBJ whole genome shotgun (WGS) entry which is preliminary data.</text>
</comment>
<gene>
    <name evidence="2" type="ORF">HMPREF0658_2027</name>
</gene>
<organism evidence="2 3">
    <name type="scientific">Hoylesella marshii DSM 16973 = JCM 13450</name>
    <dbReference type="NCBI Taxonomy" id="862515"/>
    <lineage>
        <taxon>Bacteria</taxon>
        <taxon>Pseudomonadati</taxon>
        <taxon>Bacteroidota</taxon>
        <taxon>Bacteroidia</taxon>
        <taxon>Bacteroidales</taxon>
        <taxon>Prevotellaceae</taxon>
        <taxon>Hoylesella</taxon>
    </lineage>
</organism>
<dbReference type="InterPro" id="IPR026444">
    <property type="entry name" value="Secre_tail"/>
</dbReference>
<proteinExistence type="predicted"/>
<keyword evidence="1" id="KW-0812">Transmembrane</keyword>
<evidence type="ECO:0008006" key="4">
    <source>
        <dbReference type="Google" id="ProtNLM"/>
    </source>
</evidence>
<dbReference type="NCBIfam" id="TIGR04183">
    <property type="entry name" value="Por_Secre_tail"/>
    <property type="match status" value="1"/>
</dbReference>
<keyword evidence="1" id="KW-0472">Membrane</keyword>
<evidence type="ECO:0000313" key="2">
    <source>
        <dbReference type="EMBL" id="EFM01020.1"/>
    </source>
</evidence>
<name>E0NV22_9BACT</name>
<dbReference type="BioCyc" id="PMAR862515-HMP:GMOO-2055-MONOMER"/>
<keyword evidence="3" id="KW-1185">Reference proteome</keyword>
<feature type="transmembrane region" description="Helical" evidence="1">
    <location>
        <begin position="74"/>
        <end position="93"/>
    </location>
</feature>
<sequence length="172" mass="19487">MLILVLLSTQNGEIFRNRSGSHGRTMTFLILSHPRIMTLNIHNSMMSSSDAERFRRKKITFASRHHRYLLMKRTILALIFIFSCIAFTPLQVMGAPAIEVIDNDVQTINISVSESTLHITGGNGQTLHIYNVTGVRVMSIRVDGMDKRYELNLPKGCYIVKVGNVVRKISLR</sequence>
<reference evidence="2" key="1">
    <citation type="submission" date="2010-07" db="EMBL/GenBank/DDBJ databases">
        <authorList>
            <person name="Muzny D."/>
            <person name="Qin X."/>
            <person name="Deng J."/>
            <person name="Jiang H."/>
            <person name="Liu Y."/>
            <person name="Qu J."/>
            <person name="Song X.-Z."/>
            <person name="Zhang L."/>
            <person name="Thornton R."/>
            <person name="Coyle M."/>
            <person name="Francisco L."/>
            <person name="Jackson L."/>
            <person name="Javaid M."/>
            <person name="Korchina V."/>
            <person name="Kovar C."/>
            <person name="Mata R."/>
            <person name="Mathew T."/>
            <person name="Ngo R."/>
            <person name="Nguyen L."/>
            <person name="Nguyen N."/>
            <person name="Okwuonu G."/>
            <person name="Ongeri F."/>
            <person name="Pham C."/>
            <person name="Simmons D."/>
            <person name="Wilczek-Boney K."/>
            <person name="Hale W."/>
            <person name="Jakkamsetti A."/>
            <person name="Pham P."/>
            <person name="Ruth R."/>
            <person name="San Lucas F."/>
            <person name="Warren J."/>
            <person name="Zhang J."/>
            <person name="Zhao Z."/>
            <person name="Zhou C."/>
            <person name="Zhu D."/>
            <person name="Lee S."/>
            <person name="Bess C."/>
            <person name="Blankenburg K."/>
            <person name="Forbes L."/>
            <person name="Fu Q."/>
            <person name="Gubbala S."/>
            <person name="Hirani K."/>
            <person name="Jayaseelan J.C."/>
            <person name="Lara F."/>
            <person name="Munidasa M."/>
            <person name="Palculict T."/>
            <person name="Patil S."/>
            <person name="Pu L.-L."/>
            <person name="Saada N."/>
            <person name="Tang L."/>
            <person name="Weissenberger G."/>
            <person name="Zhu Y."/>
            <person name="Hemphill L."/>
            <person name="Shang Y."/>
            <person name="Youmans B."/>
            <person name="Ayvaz T."/>
            <person name="Ross M."/>
            <person name="Santibanez J."/>
            <person name="Aqrawi P."/>
            <person name="Gross S."/>
            <person name="Joshi V."/>
            <person name="Fowler G."/>
            <person name="Nazareth L."/>
            <person name="Reid J."/>
            <person name="Worley K."/>
            <person name="Petrosino J."/>
            <person name="Highlander S."/>
            <person name="Gibbs R."/>
        </authorList>
    </citation>
    <scope>NUCLEOTIDE SEQUENCE [LARGE SCALE GENOMIC DNA]</scope>
    <source>
        <strain evidence="2">DSM 16973</strain>
    </source>
</reference>
<evidence type="ECO:0000313" key="3">
    <source>
        <dbReference type="Proteomes" id="UP000004394"/>
    </source>
</evidence>
<dbReference type="eggNOG" id="ENOG5033JEG">
    <property type="taxonomic scope" value="Bacteria"/>
</dbReference>
<protein>
    <recommendedName>
        <fullName evidence="4">Secretion system C-terminal sorting domain-containing protein</fullName>
    </recommendedName>
</protein>
<accession>E0NV22</accession>
<dbReference type="EMBL" id="AEEI01000056">
    <property type="protein sequence ID" value="EFM01020.1"/>
    <property type="molecule type" value="Genomic_DNA"/>
</dbReference>
<evidence type="ECO:0000256" key="1">
    <source>
        <dbReference type="SAM" id="Phobius"/>
    </source>
</evidence>
<keyword evidence="1" id="KW-1133">Transmembrane helix</keyword>
<dbReference type="HOGENOM" id="CLU_1553886_0_0_10"/>
<dbReference type="AlphaFoldDB" id="E0NV22"/>
<dbReference type="Proteomes" id="UP000004394">
    <property type="component" value="Unassembled WGS sequence"/>
</dbReference>